<comment type="catalytic activity">
    <reaction evidence="7">
        <text>L-seryl-[protein] + ATP = O-phospho-L-seryl-[protein] + ADP + H(+)</text>
        <dbReference type="Rhea" id="RHEA:17989"/>
        <dbReference type="Rhea" id="RHEA-COMP:9863"/>
        <dbReference type="Rhea" id="RHEA-COMP:11604"/>
        <dbReference type="ChEBI" id="CHEBI:15378"/>
        <dbReference type="ChEBI" id="CHEBI:29999"/>
        <dbReference type="ChEBI" id="CHEBI:30616"/>
        <dbReference type="ChEBI" id="CHEBI:83421"/>
        <dbReference type="ChEBI" id="CHEBI:456216"/>
        <dbReference type="EC" id="2.7.11.1"/>
    </reaction>
</comment>
<dbReference type="InterPro" id="IPR017441">
    <property type="entry name" value="Protein_kinase_ATP_BS"/>
</dbReference>
<evidence type="ECO:0000256" key="3">
    <source>
        <dbReference type="ARBA" id="ARBA00022741"/>
    </source>
</evidence>
<evidence type="ECO:0000256" key="4">
    <source>
        <dbReference type="ARBA" id="ARBA00022777"/>
    </source>
</evidence>
<evidence type="ECO:0000256" key="8">
    <source>
        <dbReference type="PROSITE-ProRule" id="PRU10141"/>
    </source>
</evidence>
<keyword evidence="12" id="KW-1185">Reference proteome</keyword>
<evidence type="ECO:0000313" key="12">
    <source>
        <dbReference type="Proteomes" id="UP000189703"/>
    </source>
</evidence>
<protein>
    <submittedName>
        <fullName evidence="13">Serine/threonine-protein kinase HT1-like isoform X2</fullName>
    </submittedName>
</protein>
<dbReference type="PROSITE" id="PS50011">
    <property type="entry name" value="PROTEIN_KINASE_DOM"/>
    <property type="match status" value="1"/>
</dbReference>
<evidence type="ECO:0000256" key="6">
    <source>
        <dbReference type="ARBA" id="ARBA00047899"/>
    </source>
</evidence>
<evidence type="ECO:0000256" key="7">
    <source>
        <dbReference type="ARBA" id="ARBA00048679"/>
    </source>
</evidence>
<accession>A0A1U7ZH40</accession>
<sequence>MSCGGEENKEGADEEEFGQSARDKSVEVGFHVEKQSASQNELIPGTEFKIDEKLLIDPKLLYVGSKIGEGAHGIVYEGRYGNQIIAVKVLHSGKTPEEREVLEGRFAREVTMMSRVKHENLVKFIGACKDPLMVIATELLPGMSLRKYLTSIRPKQLDLHVAIGYALDIARAMDCLHANGIIHRDLKPDNLLLTANQKSVKLADFGLAREESVTEMMTAETGTYRWMAPELYSTVTLRQGEKKHYNNKVDVYSFGIVLWELLTNQMPFEGMSNLQAAYAAAFKQARPSLPEDLPPDLAFIIQSCWVEDPNIRPSFSQIIRMLNAFLFTLSPVLPPSQESDTAKMVTPSDGMMIESSARGRGKFSFLRQLFAARRMRNSQ</sequence>
<dbReference type="AlphaFoldDB" id="A0A1U7ZH40"/>
<dbReference type="SMART" id="SM00220">
    <property type="entry name" value="S_TKc"/>
    <property type="match status" value="1"/>
</dbReference>
<dbReference type="GO" id="GO:0005524">
    <property type="term" value="F:ATP binding"/>
    <property type="evidence" value="ECO:0007669"/>
    <property type="project" value="UniProtKB-UniRule"/>
</dbReference>
<comment type="similarity">
    <text evidence="9">Belongs to the protein kinase superfamily.</text>
</comment>
<dbReference type="SUPFAM" id="SSF56112">
    <property type="entry name" value="Protein kinase-like (PK-like)"/>
    <property type="match status" value="1"/>
</dbReference>
<dbReference type="PROSITE" id="PS00108">
    <property type="entry name" value="PROTEIN_KINASE_ST"/>
    <property type="match status" value="1"/>
</dbReference>
<keyword evidence="4" id="KW-0418">Kinase</keyword>
<dbReference type="PANTHER" id="PTHR44329:SF84">
    <property type="entry name" value="PROTEIN KINASE LIKE PROTEIN"/>
    <property type="match status" value="1"/>
</dbReference>
<keyword evidence="2" id="KW-0808">Transferase</keyword>
<dbReference type="InterPro" id="IPR008271">
    <property type="entry name" value="Ser/Thr_kinase_AS"/>
</dbReference>
<feature type="region of interest" description="Disordered" evidence="10">
    <location>
        <begin position="1"/>
        <end position="24"/>
    </location>
</feature>
<dbReference type="PANTHER" id="PTHR44329">
    <property type="entry name" value="SERINE/THREONINE-PROTEIN KINASE TNNI3K-RELATED"/>
    <property type="match status" value="1"/>
</dbReference>
<dbReference type="InterPro" id="IPR001245">
    <property type="entry name" value="Ser-Thr/Tyr_kinase_cat_dom"/>
</dbReference>
<dbReference type="CDD" id="cd13999">
    <property type="entry name" value="STKc_MAP3K-like"/>
    <property type="match status" value="1"/>
</dbReference>
<keyword evidence="1 9" id="KW-0723">Serine/threonine-protein kinase</keyword>
<evidence type="ECO:0000256" key="5">
    <source>
        <dbReference type="ARBA" id="ARBA00022840"/>
    </source>
</evidence>
<feature type="domain" description="Protein kinase" evidence="11">
    <location>
        <begin position="61"/>
        <end position="326"/>
    </location>
</feature>
<dbReference type="PRINTS" id="PR00109">
    <property type="entry name" value="TYRKINASE"/>
</dbReference>
<dbReference type="Gene3D" id="1.10.510.10">
    <property type="entry name" value="Transferase(Phosphotransferase) domain 1"/>
    <property type="match status" value="1"/>
</dbReference>
<organism evidence="12 13">
    <name type="scientific">Nelumbo nucifera</name>
    <name type="common">Sacred lotus</name>
    <dbReference type="NCBI Taxonomy" id="4432"/>
    <lineage>
        <taxon>Eukaryota</taxon>
        <taxon>Viridiplantae</taxon>
        <taxon>Streptophyta</taxon>
        <taxon>Embryophyta</taxon>
        <taxon>Tracheophyta</taxon>
        <taxon>Spermatophyta</taxon>
        <taxon>Magnoliopsida</taxon>
        <taxon>Proteales</taxon>
        <taxon>Nelumbonaceae</taxon>
        <taxon>Nelumbo</taxon>
    </lineage>
</organism>
<dbReference type="Gene3D" id="3.30.200.20">
    <property type="entry name" value="Phosphorylase Kinase, domain 1"/>
    <property type="match status" value="1"/>
</dbReference>
<dbReference type="Pfam" id="PF07714">
    <property type="entry name" value="PK_Tyr_Ser-Thr"/>
    <property type="match status" value="1"/>
</dbReference>
<feature type="compositionally biased region" description="Basic and acidic residues" evidence="10">
    <location>
        <begin position="1"/>
        <end position="11"/>
    </location>
</feature>
<keyword evidence="3 8" id="KW-0547">Nucleotide-binding</keyword>
<dbReference type="InterPro" id="IPR011009">
    <property type="entry name" value="Kinase-like_dom_sf"/>
</dbReference>
<evidence type="ECO:0000256" key="9">
    <source>
        <dbReference type="RuleBase" id="RU000304"/>
    </source>
</evidence>
<evidence type="ECO:0000256" key="10">
    <source>
        <dbReference type="SAM" id="MobiDB-lite"/>
    </source>
</evidence>
<dbReference type="FunFam" id="3.30.200.20:FF:000034">
    <property type="entry name" value="Kinase suppressor of Ras 1"/>
    <property type="match status" value="1"/>
</dbReference>
<dbReference type="RefSeq" id="XP_010253109.1">
    <property type="nucleotide sequence ID" value="XM_010254807.2"/>
</dbReference>
<reference evidence="13" key="1">
    <citation type="submission" date="2025-08" db="UniProtKB">
        <authorList>
            <consortium name="RefSeq"/>
        </authorList>
    </citation>
    <scope>IDENTIFICATION</scope>
</reference>
<feature type="binding site" evidence="8">
    <location>
        <position position="88"/>
    </location>
    <ligand>
        <name>ATP</name>
        <dbReference type="ChEBI" id="CHEBI:30616"/>
    </ligand>
</feature>
<dbReference type="Proteomes" id="UP000189703">
    <property type="component" value="Unplaced"/>
</dbReference>
<comment type="catalytic activity">
    <reaction evidence="6">
        <text>L-threonyl-[protein] + ATP = O-phospho-L-threonyl-[protein] + ADP + H(+)</text>
        <dbReference type="Rhea" id="RHEA:46608"/>
        <dbReference type="Rhea" id="RHEA-COMP:11060"/>
        <dbReference type="Rhea" id="RHEA-COMP:11605"/>
        <dbReference type="ChEBI" id="CHEBI:15378"/>
        <dbReference type="ChEBI" id="CHEBI:30013"/>
        <dbReference type="ChEBI" id="CHEBI:30616"/>
        <dbReference type="ChEBI" id="CHEBI:61977"/>
        <dbReference type="ChEBI" id="CHEBI:456216"/>
        <dbReference type="EC" id="2.7.11.1"/>
    </reaction>
</comment>
<dbReference type="GeneID" id="104594506"/>
<evidence type="ECO:0000256" key="2">
    <source>
        <dbReference type="ARBA" id="ARBA00022679"/>
    </source>
</evidence>
<dbReference type="GO" id="GO:0004674">
    <property type="term" value="F:protein serine/threonine kinase activity"/>
    <property type="evidence" value="ECO:0007669"/>
    <property type="project" value="UniProtKB-KW"/>
</dbReference>
<evidence type="ECO:0000259" key="11">
    <source>
        <dbReference type="PROSITE" id="PS50011"/>
    </source>
</evidence>
<dbReference type="FunFam" id="1.10.510.10:FF:000316">
    <property type="entry name" value="serine/threonine-protein kinase HT1"/>
    <property type="match status" value="1"/>
</dbReference>
<dbReference type="OrthoDB" id="4062651at2759"/>
<dbReference type="InterPro" id="IPR000719">
    <property type="entry name" value="Prot_kinase_dom"/>
</dbReference>
<keyword evidence="5 8" id="KW-0067">ATP-binding</keyword>
<gene>
    <name evidence="13" type="primary">LOC104594506</name>
</gene>
<name>A0A1U7ZH40_NELNU</name>
<evidence type="ECO:0000256" key="1">
    <source>
        <dbReference type="ARBA" id="ARBA00022527"/>
    </source>
</evidence>
<proteinExistence type="inferred from homology"/>
<dbReference type="PROSITE" id="PS00107">
    <property type="entry name" value="PROTEIN_KINASE_ATP"/>
    <property type="match status" value="1"/>
</dbReference>
<evidence type="ECO:0000313" key="13">
    <source>
        <dbReference type="RefSeq" id="XP_010253109.1"/>
    </source>
</evidence>
<dbReference type="InterPro" id="IPR051681">
    <property type="entry name" value="Ser/Thr_Kinases-Pseudokinases"/>
</dbReference>